<evidence type="ECO:0000256" key="1">
    <source>
        <dbReference type="SAM" id="MobiDB-lite"/>
    </source>
</evidence>
<evidence type="ECO:0000313" key="3">
    <source>
        <dbReference type="Proteomes" id="UP000778578"/>
    </source>
</evidence>
<gene>
    <name evidence="2" type="ORF">K7862_32920</name>
</gene>
<keyword evidence="3" id="KW-1185">Reference proteome</keyword>
<name>A0ABS7QJ13_9ACTN</name>
<evidence type="ECO:0000313" key="2">
    <source>
        <dbReference type="EMBL" id="MBY8882405.1"/>
    </source>
</evidence>
<protein>
    <submittedName>
        <fullName evidence="2">Uncharacterized protein</fullName>
    </submittedName>
</protein>
<sequence>MARAFAGGRPVADTEAARPVAGHPGDHSRLGGGFHSVHAVPLSAGASPRTGCRRCSRHPGHRLSPVQHTGGAGLAGGGE</sequence>
<dbReference type="EMBL" id="JAINZZ010000072">
    <property type="protein sequence ID" value="MBY8882405.1"/>
    <property type="molecule type" value="Genomic_DNA"/>
</dbReference>
<dbReference type="RefSeq" id="WP_222968688.1">
    <property type="nucleotide sequence ID" value="NZ_JAINZZ010000072.1"/>
</dbReference>
<feature type="region of interest" description="Disordered" evidence="1">
    <location>
        <begin position="1"/>
        <end position="79"/>
    </location>
</feature>
<comment type="caution">
    <text evidence="2">The sequence shown here is derived from an EMBL/GenBank/DDBJ whole genome shotgun (WGS) entry which is preliminary data.</text>
</comment>
<reference evidence="2 3" key="1">
    <citation type="submission" date="2021-08" db="EMBL/GenBank/DDBJ databases">
        <title>WGS of actinomycetes from Thailand.</title>
        <authorList>
            <person name="Thawai C."/>
        </authorList>
    </citation>
    <scope>NUCLEOTIDE SEQUENCE [LARGE SCALE GENOMIC DNA]</scope>
    <source>
        <strain evidence="2 3">PLK6-54</strain>
    </source>
</reference>
<feature type="compositionally biased region" description="Gly residues" evidence="1">
    <location>
        <begin position="70"/>
        <end position="79"/>
    </location>
</feature>
<feature type="compositionally biased region" description="Basic residues" evidence="1">
    <location>
        <begin position="51"/>
        <end position="61"/>
    </location>
</feature>
<accession>A0ABS7QJ13</accession>
<organism evidence="2 3">
    <name type="scientific">Actinacidiphila acidipaludis</name>
    <dbReference type="NCBI Taxonomy" id="2873382"/>
    <lineage>
        <taxon>Bacteria</taxon>
        <taxon>Bacillati</taxon>
        <taxon>Actinomycetota</taxon>
        <taxon>Actinomycetes</taxon>
        <taxon>Kitasatosporales</taxon>
        <taxon>Streptomycetaceae</taxon>
        <taxon>Actinacidiphila</taxon>
    </lineage>
</organism>
<proteinExistence type="predicted"/>
<dbReference type="Proteomes" id="UP000778578">
    <property type="component" value="Unassembled WGS sequence"/>
</dbReference>